<evidence type="ECO:0000256" key="1">
    <source>
        <dbReference type="ARBA" id="ARBA00023002"/>
    </source>
</evidence>
<keyword evidence="3" id="KW-1185">Reference proteome</keyword>
<dbReference type="NCBIfam" id="NF004846">
    <property type="entry name" value="PRK06197.1"/>
    <property type="match status" value="1"/>
</dbReference>
<evidence type="ECO:0000313" key="3">
    <source>
        <dbReference type="Proteomes" id="UP000242444"/>
    </source>
</evidence>
<dbReference type="PANTHER" id="PTHR43157:SF31">
    <property type="entry name" value="PHOSPHATIDYLINOSITOL-GLYCAN BIOSYNTHESIS CLASS F PROTEIN"/>
    <property type="match status" value="1"/>
</dbReference>
<dbReference type="Gene3D" id="3.40.50.720">
    <property type="entry name" value="NAD(P)-binding Rossmann-like Domain"/>
    <property type="match status" value="1"/>
</dbReference>
<protein>
    <submittedName>
        <fullName evidence="2">Protochlorophyllide oxidoreductase</fullName>
    </submittedName>
</protein>
<dbReference type="EMBL" id="NKYE01000027">
    <property type="protein sequence ID" value="OZM70030.1"/>
    <property type="molecule type" value="Genomic_DNA"/>
</dbReference>
<keyword evidence="1" id="KW-0560">Oxidoreductase</keyword>
<comment type="caution">
    <text evidence="2">The sequence shown here is derived from an EMBL/GenBank/DDBJ whole genome shotgun (WGS) entry which is preliminary data.</text>
</comment>
<dbReference type="InParanoid" id="A0A263CV85"/>
<dbReference type="SUPFAM" id="SSF51735">
    <property type="entry name" value="NAD(P)-binding Rossmann-fold domains"/>
    <property type="match status" value="1"/>
</dbReference>
<name>A0A263CV85_9PSEU</name>
<dbReference type="InterPro" id="IPR002347">
    <property type="entry name" value="SDR_fam"/>
</dbReference>
<organism evidence="2 3">
    <name type="scientific">Amycolatopsis antarctica</name>
    <dbReference type="NCBI Taxonomy" id="1854586"/>
    <lineage>
        <taxon>Bacteria</taxon>
        <taxon>Bacillati</taxon>
        <taxon>Actinomycetota</taxon>
        <taxon>Actinomycetes</taxon>
        <taxon>Pseudonocardiales</taxon>
        <taxon>Pseudonocardiaceae</taxon>
        <taxon>Amycolatopsis</taxon>
    </lineage>
</organism>
<dbReference type="OrthoDB" id="4577644at2"/>
<dbReference type="PANTHER" id="PTHR43157">
    <property type="entry name" value="PHOSPHATIDYLINOSITOL-GLYCAN BIOSYNTHESIS CLASS F PROTEIN-RELATED"/>
    <property type="match status" value="1"/>
</dbReference>
<evidence type="ECO:0000313" key="2">
    <source>
        <dbReference type="EMBL" id="OZM70030.1"/>
    </source>
</evidence>
<dbReference type="InterPro" id="IPR036291">
    <property type="entry name" value="NAD(P)-bd_dom_sf"/>
</dbReference>
<dbReference type="Proteomes" id="UP000242444">
    <property type="component" value="Unassembled WGS sequence"/>
</dbReference>
<reference evidence="2 3" key="1">
    <citation type="submission" date="2017-07" db="EMBL/GenBank/DDBJ databases">
        <title>Amycolatopsis antarcticus sp. nov., isolated from the surface of an Antarcticus brown macroalga.</title>
        <authorList>
            <person name="Wang J."/>
            <person name="Leiva S."/>
            <person name="Huang J."/>
            <person name="Huang Y."/>
        </authorList>
    </citation>
    <scope>NUCLEOTIDE SEQUENCE [LARGE SCALE GENOMIC DNA]</scope>
    <source>
        <strain evidence="2 3">AU-G6</strain>
    </source>
</reference>
<accession>A0A263CV85</accession>
<sequence length="312" mass="32366">MATGQWTEDDIGDQTGRVALITGANSGLGLRTAQVLAGKGARVLMACRSKERAEAALRQVSGDAELVTLDLGDLASVRAAAAVVRERTGDTLDLLINNAGLMAPPRGRTADGFETQFGVNHLGHAALTWLLLPALRGAAGARVVTLSSIAARGSSIVFGDPNFEHRRYNPMTAYGQSKLANQVFALELDRRLRAADEEVISVAAHPGYSHTGLASAMAKSHGNTLVRGLVGIGAAVADRVIAQDARMGTLPQLYAATEPGVSGGDYIGPRGPGGVRGHPDVTAPLPPARDARIGANLWDVTAEMTGVTPDPS</sequence>
<proteinExistence type="predicted"/>
<dbReference type="FunCoup" id="A0A263CV85">
    <property type="interactions" value="82"/>
</dbReference>
<gene>
    <name evidence="2" type="ORF">CFN78_27595</name>
</gene>
<dbReference type="Pfam" id="PF00106">
    <property type="entry name" value="adh_short"/>
    <property type="match status" value="1"/>
</dbReference>
<dbReference type="GO" id="GO:0016491">
    <property type="term" value="F:oxidoreductase activity"/>
    <property type="evidence" value="ECO:0007669"/>
    <property type="project" value="UniProtKB-KW"/>
</dbReference>
<dbReference type="AlphaFoldDB" id="A0A263CV85"/>
<dbReference type="PRINTS" id="PR00081">
    <property type="entry name" value="GDHRDH"/>
</dbReference>
<dbReference type="RefSeq" id="WP_094866178.1">
    <property type="nucleotide sequence ID" value="NZ_NKYE01000027.1"/>
</dbReference>